<evidence type="ECO:0000313" key="1">
    <source>
        <dbReference type="EMBL" id="KAH1129342.1"/>
    </source>
</evidence>
<dbReference type="EMBL" id="JAIQCV010000001">
    <property type="protein sequence ID" value="KAH1129342.1"/>
    <property type="molecule type" value="Genomic_DNA"/>
</dbReference>
<organism evidence="1 2">
    <name type="scientific">Gossypium stocksii</name>
    <dbReference type="NCBI Taxonomy" id="47602"/>
    <lineage>
        <taxon>Eukaryota</taxon>
        <taxon>Viridiplantae</taxon>
        <taxon>Streptophyta</taxon>
        <taxon>Embryophyta</taxon>
        <taxon>Tracheophyta</taxon>
        <taxon>Spermatophyta</taxon>
        <taxon>Magnoliopsida</taxon>
        <taxon>eudicotyledons</taxon>
        <taxon>Gunneridae</taxon>
        <taxon>Pentapetalae</taxon>
        <taxon>rosids</taxon>
        <taxon>malvids</taxon>
        <taxon>Malvales</taxon>
        <taxon>Malvaceae</taxon>
        <taxon>Malvoideae</taxon>
        <taxon>Gossypium</taxon>
    </lineage>
</organism>
<evidence type="ECO:0008006" key="3">
    <source>
        <dbReference type="Google" id="ProtNLM"/>
    </source>
</evidence>
<dbReference type="GO" id="GO:0005886">
    <property type="term" value="C:plasma membrane"/>
    <property type="evidence" value="ECO:0007669"/>
    <property type="project" value="TreeGrafter"/>
</dbReference>
<accession>A0A9D3WG92</accession>
<dbReference type="PANTHER" id="PTHR27003">
    <property type="entry name" value="OS07G0166700 PROTEIN"/>
    <property type="match status" value="1"/>
</dbReference>
<proteinExistence type="predicted"/>
<dbReference type="AlphaFoldDB" id="A0A9D3WG92"/>
<dbReference type="Proteomes" id="UP000828251">
    <property type="component" value="Unassembled WGS sequence"/>
</dbReference>
<dbReference type="GO" id="GO:0009506">
    <property type="term" value="C:plasmodesma"/>
    <property type="evidence" value="ECO:0007669"/>
    <property type="project" value="TreeGrafter"/>
</dbReference>
<reference evidence="1 2" key="1">
    <citation type="journal article" date="2021" name="Plant Biotechnol. J.">
        <title>Multi-omics assisted identification of the key and species-specific regulatory components of drought-tolerant mechanisms in Gossypium stocksii.</title>
        <authorList>
            <person name="Yu D."/>
            <person name="Ke L."/>
            <person name="Zhang D."/>
            <person name="Wu Y."/>
            <person name="Sun Y."/>
            <person name="Mei J."/>
            <person name="Sun J."/>
            <person name="Sun Y."/>
        </authorList>
    </citation>
    <scope>NUCLEOTIDE SEQUENCE [LARGE SCALE GENOMIC DNA]</scope>
    <source>
        <strain evidence="2">cv. E1</strain>
        <tissue evidence="1">Leaf</tissue>
    </source>
</reference>
<keyword evidence="2" id="KW-1185">Reference proteome</keyword>
<dbReference type="Gene3D" id="1.10.510.10">
    <property type="entry name" value="Transferase(Phosphotransferase) domain 1"/>
    <property type="match status" value="1"/>
</dbReference>
<dbReference type="InterPro" id="IPR045272">
    <property type="entry name" value="ANXUR1/2-like"/>
</dbReference>
<gene>
    <name evidence="1" type="ORF">J1N35_000720</name>
</gene>
<name>A0A9D3WG92_9ROSI</name>
<evidence type="ECO:0000313" key="2">
    <source>
        <dbReference type="Proteomes" id="UP000828251"/>
    </source>
</evidence>
<comment type="caution">
    <text evidence="1">The sequence shown here is derived from an EMBL/GenBank/DDBJ whole genome shotgun (WGS) entry which is preliminary data.</text>
</comment>
<sequence length="94" mass="10494">MTYPTLILALPSRVTSVLCTRAPIDRTAEDNMRISLTEWTQHCYNNGTLDQVIDTHLQGRIKLPSLLKFGEVAVSCLALEGMKRPTMSEVVYGL</sequence>
<protein>
    <recommendedName>
        <fullName evidence="3">Serine-threonine/tyrosine-protein kinase catalytic domain-containing protein</fullName>
    </recommendedName>
</protein>
<dbReference type="GO" id="GO:0004714">
    <property type="term" value="F:transmembrane receptor protein tyrosine kinase activity"/>
    <property type="evidence" value="ECO:0007669"/>
    <property type="project" value="InterPro"/>
</dbReference>
<dbReference type="PANTHER" id="PTHR27003:SF456">
    <property type="entry name" value="RECEPTOR-LIKE PROTEIN KINASE FERONIA"/>
    <property type="match status" value="1"/>
</dbReference>
<dbReference type="OrthoDB" id="1707419at2759"/>